<organism evidence="1">
    <name type="scientific">Lygus hesperus</name>
    <name type="common">Western plant bug</name>
    <dbReference type="NCBI Taxonomy" id="30085"/>
    <lineage>
        <taxon>Eukaryota</taxon>
        <taxon>Metazoa</taxon>
        <taxon>Ecdysozoa</taxon>
        <taxon>Arthropoda</taxon>
        <taxon>Hexapoda</taxon>
        <taxon>Insecta</taxon>
        <taxon>Pterygota</taxon>
        <taxon>Neoptera</taxon>
        <taxon>Paraneoptera</taxon>
        <taxon>Hemiptera</taxon>
        <taxon>Heteroptera</taxon>
        <taxon>Panheteroptera</taxon>
        <taxon>Cimicomorpha</taxon>
        <taxon>Miridae</taxon>
        <taxon>Mirini</taxon>
        <taxon>Lygus</taxon>
    </lineage>
</organism>
<reference evidence="2" key="3">
    <citation type="journal article" date="2016" name="Gigascience">
        <title>De novo construction of an expanded transcriptome assembly for the western tarnished plant bug, Lygus hesperus.</title>
        <authorList>
            <person name="Tassone E.E."/>
            <person name="Geib S.M."/>
            <person name="Hall B."/>
            <person name="Fabrick J.A."/>
            <person name="Brent C.S."/>
            <person name="Hull J.J."/>
        </authorList>
    </citation>
    <scope>NUCLEOTIDE SEQUENCE</scope>
</reference>
<evidence type="ECO:0000313" key="2">
    <source>
        <dbReference type="EMBL" id="JAQ16538.1"/>
    </source>
</evidence>
<name>A0A0A9ZF28_LYGHE</name>
<reference evidence="1" key="2">
    <citation type="submission" date="2014-07" db="EMBL/GenBank/DDBJ databases">
        <authorList>
            <person name="Hull J."/>
        </authorList>
    </citation>
    <scope>NUCLEOTIDE SEQUENCE</scope>
</reference>
<reference evidence="1" key="1">
    <citation type="journal article" date="2014" name="PLoS ONE">
        <title>Transcriptome-Based Identification of ABC Transporters in the Western Tarnished Plant Bug Lygus hesperus.</title>
        <authorList>
            <person name="Hull J.J."/>
            <person name="Chaney K."/>
            <person name="Geib S.M."/>
            <person name="Fabrick J.A."/>
            <person name="Brent C.S."/>
            <person name="Walsh D."/>
            <person name="Lavine L.C."/>
        </authorList>
    </citation>
    <scope>NUCLEOTIDE SEQUENCE</scope>
</reference>
<protein>
    <submittedName>
        <fullName evidence="1">J-type co-chaperone jac1, mitochondrial</fullName>
    </submittedName>
</protein>
<gene>
    <name evidence="1" type="primary">jac1</name>
    <name evidence="1" type="ORF">CM83_13432</name>
    <name evidence="2" type="ORF">g.30283</name>
</gene>
<dbReference type="EMBL" id="GDHC01002091">
    <property type="protein sequence ID" value="JAQ16538.1"/>
    <property type="molecule type" value="Transcribed_RNA"/>
</dbReference>
<dbReference type="EMBL" id="GBHO01001591">
    <property type="protein sequence ID" value="JAG42013.1"/>
    <property type="molecule type" value="Transcribed_RNA"/>
</dbReference>
<sequence length="229" mass="25955">MIVSNLEHQCHRCLDELAPMYPLAATLPASVLAASSTAEAATAVDDHPTVWVPQPIKEYVLVWQQSANELGKLQQLPWFTHVEGVIVQPLVYLCKQLVERSAFCGGKQCSQLELFLLWNTFLHLYDCVRTFAQRYLQHFTQQLRQFINLLQSFLFHTPVSSDSWVMWHHTRYVLVCVCVYTRIHSAHLHAPFHSLACILRGPAPALPSKLVIQAADGTITFQSATIHPQ</sequence>
<proteinExistence type="predicted"/>
<accession>A0A0A9ZF28</accession>
<dbReference type="AlphaFoldDB" id="A0A0A9ZF28"/>
<evidence type="ECO:0000313" key="1">
    <source>
        <dbReference type="EMBL" id="JAG42013.1"/>
    </source>
</evidence>